<feature type="transmembrane region" description="Helical" evidence="1">
    <location>
        <begin position="351"/>
        <end position="372"/>
    </location>
</feature>
<feature type="transmembrane region" description="Helical" evidence="1">
    <location>
        <begin position="163"/>
        <end position="185"/>
    </location>
</feature>
<dbReference type="EMBL" id="JBIHSE010000001">
    <property type="protein sequence ID" value="MFH0272482.1"/>
    <property type="molecule type" value="Genomic_DNA"/>
</dbReference>
<feature type="transmembrane region" description="Helical" evidence="1">
    <location>
        <begin position="239"/>
        <end position="257"/>
    </location>
</feature>
<keyword evidence="1" id="KW-0812">Transmembrane</keyword>
<keyword evidence="1" id="KW-1133">Transmembrane helix</keyword>
<feature type="transmembrane region" description="Helical" evidence="1">
    <location>
        <begin position="192"/>
        <end position="208"/>
    </location>
</feature>
<protein>
    <submittedName>
        <fullName evidence="2">O-antigen polymerase</fullName>
    </submittedName>
</protein>
<name>A0ABW7J8Q6_9VIBR</name>
<proteinExistence type="predicted"/>
<feature type="transmembrane region" description="Helical" evidence="1">
    <location>
        <begin position="61"/>
        <end position="77"/>
    </location>
</feature>
<evidence type="ECO:0000313" key="2">
    <source>
        <dbReference type="EMBL" id="MFH0272482.1"/>
    </source>
</evidence>
<comment type="caution">
    <text evidence="2">The sequence shown here is derived from an EMBL/GenBank/DDBJ whole genome shotgun (WGS) entry which is preliminary data.</text>
</comment>
<sequence>MMKVDNLNDKKYFIIFSTLAIIFSPFANYSIASLSIDRFFLILSLIFLFTGVISRKEITEYFLVITIFLLLCFINGSSDIGIILSYFVAYSYFFISKSMIIRVNKIEKINKILLSITFVLLFFCLWATYNVYFLGRIEYPDPFGFAYSDPEHRRTMMYNYRLFLPYASAPFLALVSGFILLWFYFFSSKRDLINFMVIIILFTILIATKSRGPLYSIIFCVTLYHILKFFLYTISKKDFFFFIIVILCCSFFFYFGLSSDISNSRLIPDLNEILNSRHADLRLFAIDIFSNSNFFSIIFGGGVSYFASLGFGAYSFMSYLTVLIEFGVIGGLSFIFLMFSPICNIMLIRKHSVFTLKIFLLCLYLALCHLFYEYKTLVPAWIFLGFVSGISKSMRSGGIYEES</sequence>
<accession>A0ABW7J8Q6</accession>
<dbReference type="RefSeq" id="WP_394632303.1">
    <property type="nucleotide sequence ID" value="NZ_JBIHSE010000001.1"/>
</dbReference>
<dbReference type="Proteomes" id="UP001607221">
    <property type="component" value="Unassembled WGS sequence"/>
</dbReference>
<feature type="transmembrane region" description="Helical" evidence="1">
    <location>
        <begin position="112"/>
        <end position="132"/>
    </location>
</feature>
<feature type="transmembrane region" description="Helical" evidence="1">
    <location>
        <begin position="378"/>
        <end position="394"/>
    </location>
</feature>
<feature type="transmembrane region" description="Helical" evidence="1">
    <location>
        <begin position="316"/>
        <end position="339"/>
    </location>
</feature>
<feature type="transmembrane region" description="Helical" evidence="1">
    <location>
        <begin position="38"/>
        <end position="54"/>
    </location>
</feature>
<feature type="transmembrane region" description="Helical" evidence="1">
    <location>
        <begin position="12"/>
        <end position="32"/>
    </location>
</feature>
<evidence type="ECO:0000313" key="3">
    <source>
        <dbReference type="Proteomes" id="UP001607221"/>
    </source>
</evidence>
<gene>
    <name evidence="2" type="ORF">ACGRHZ_14295</name>
</gene>
<keyword evidence="1" id="KW-0472">Membrane</keyword>
<feature type="transmembrane region" description="Helical" evidence="1">
    <location>
        <begin position="214"/>
        <end position="232"/>
    </location>
</feature>
<reference evidence="2 3" key="1">
    <citation type="submission" date="2024-10" db="EMBL/GenBank/DDBJ databases">
        <authorList>
            <person name="Yibar A."/>
            <person name="Saticioglu I.B."/>
            <person name="Duman M."/>
            <person name="Ajmi N."/>
            <person name="Gurler F."/>
            <person name="Ay H."/>
            <person name="Onuk E."/>
            <person name="Guler S."/>
            <person name="Romalde J.L."/>
        </authorList>
    </citation>
    <scope>NUCLEOTIDE SEQUENCE [LARGE SCALE GENOMIC DNA]</scope>
    <source>
        <strain evidence="2 3">1-TCBS-A</strain>
    </source>
</reference>
<organism evidence="2 3">
    <name type="scientific">Vibrio jasicida</name>
    <dbReference type="NCBI Taxonomy" id="766224"/>
    <lineage>
        <taxon>Bacteria</taxon>
        <taxon>Pseudomonadati</taxon>
        <taxon>Pseudomonadota</taxon>
        <taxon>Gammaproteobacteria</taxon>
        <taxon>Vibrionales</taxon>
        <taxon>Vibrionaceae</taxon>
        <taxon>Vibrio</taxon>
    </lineage>
</organism>
<keyword evidence="3" id="KW-1185">Reference proteome</keyword>
<evidence type="ECO:0000256" key="1">
    <source>
        <dbReference type="SAM" id="Phobius"/>
    </source>
</evidence>